<dbReference type="AlphaFoldDB" id="C2EQ26"/>
<dbReference type="SUPFAM" id="SSF55797">
    <property type="entry name" value="PR-1-like"/>
    <property type="match status" value="1"/>
</dbReference>
<proteinExistence type="predicted"/>
<dbReference type="CDD" id="cd05379">
    <property type="entry name" value="CAP_bacterial"/>
    <property type="match status" value="1"/>
</dbReference>
<evidence type="ECO:0000256" key="1">
    <source>
        <dbReference type="SAM" id="SignalP"/>
    </source>
</evidence>
<dbReference type="STRING" id="525365.HMPREF0548_1772"/>
<dbReference type="Proteomes" id="UP000005583">
    <property type="component" value="Unassembled WGS sequence"/>
</dbReference>
<sequence>MLLRKFSITAMIAVLLVSLANQTTQAATFTTQEINEVHNFQKEYAQLDKTSYSISNIYAKKPHLSKKFNAGRLSSKYIRTQINYINYYRSLFGLPAVTTSNTLNNNAQRTAAVMAAINANPFVNQHGLPSEKRPTYISKATWKVAKETSETSNLNFNVSHQSAGDVITDLITDHYNLSGSDTGHRAWLLSTRLTTTGIGAAYGSNGYRYSVQKVLNANDMFRAPSQPVITYPSMRLFPLELAKGKNIVWSVYLSSKTIRSVPAITIKDLDTGIVTNGTRVKNYSTSGYGNFKTLITYSPGKTQIIPGHEYEVNIQGIYKYTFKLFKQDATNDTTNYATEEEKSQTNPNQANVSLNNQAEAQSPILIQNQILSAVTMPKAIITPTNSNSLYDLLAPKSKWQQNFFIKTARIQKHLR</sequence>
<protein>
    <submittedName>
        <fullName evidence="3">SCP-like protein</fullName>
    </submittedName>
</protein>
<comment type="caution">
    <text evidence="3">The sequence shown here is derived from an EMBL/GenBank/DDBJ whole genome shotgun (WGS) entry which is preliminary data.</text>
</comment>
<feature type="chain" id="PRO_5002911905" evidence="1">
    <location>
        <begin position="27"/>
        <end position="415"/>
    </location>
</feature>
<accession>C2EQ26</accession>
<name>C2EQ26_9LACO</name>
<gene>
    <name evidence="3" type="ORF">HMPREF0548_1772</name>
</gene>
<keyword evidence="1" id="KW-0732">Signal</keyword>
<organism evidence="3 4">
    <name type="scientific">Lactobacillus ultunensis DSM 16047</name>
    <dbReference type="NCBI Taxonomy" id="525365"/>
    <lineage>
        <taxon>Bacteria</taxon>
        <taxon>Bacillati</taxon>
        <taxon>Bacillota</taxon>
        <taxon>Bacilli</taxon>
        <taxon>Lactobacillales</taxon>
        <taxon>Lactobacillaceae</taxon>
        <taxon>Lactobacillus</taxon>
    </lineage>
</organism>
<dbReference type="RefSeq" id="WP_007127016.1">
    <property type="nucleotide sequence ID" value="NZ_AZFO01000023.1"/>
</dbReference>
<dbReference type="OrthoDB" id="1766522at2"/>
<dbReference type="eggNOG" id="COG2340">
    <property type="taxonomic scope" value="Bacteria"/>
</dbReference>
<evidence type="ECO:0000313" key="3">
    <source>
        <dbReference type="EMBL" id="EEJ71390.1"/>
    </source>
</evidence>
<reference evidence="3 4" key="1">
    <citation type="submission" date="2009-01" db="EMBL/GenBank/DDBJ databases">
        <authorList>
            <person name="Qin X."/>
            <person name="Bachman B."/>
            <person name="Battles P."/>
            <person name="Bell A."/>
            <person name="Bess C."/>
            <person name="Bickham C."/>
            <person name="Chaboub L."/>
            <person name="Chen D."/>
            <person name="Coyle M."/>
            <person name="Deiros D.R."/>
            <person name="Dinh H."/>
            <person name="Forbes L."/>
            <person name="Fowler G."/>
            <person name="Francisco L."/>
            <person name="Fu Q."/>
            <person name="Gubbala S."/>
            <person name="Hale W."/>
            <person name="Han Y."/>
            <person name="Hemphill L."/>
            <person name="Highlander S.K."/>
            <person name="Hirani K."/>
            <person name="Hogues M."/>
            <person name="Jackson L."/>
            <person name="Jakkamsetti A."/>
            <person name="Javaid M."/>
            <person name="Jiang H."/>
            <person name="Korchina V."/>
            <person name="Kovar C."/>
            <person name="Lara F."/>
            <person name="Lee S."/>
            <person name="Mata R."/>
            <person name="Mathew T."/>
            <person name="Moen C."/>
            <person name="Morales K."/>
            <person name="Munidasa M."/>
            <person name="Nazareth L."/>
            <person name="Ngo R."/>
            <person name="Nguyen L."/>
            <person name="Okwuonu G."/>
            <person name="Ongeri F."/>
            <person name="Patil S."/>
            <person name="Petrosino J."/>
            <person name="Pham C."/>
            <person name="Pham P."/>
            <person name="Pu L.-L."/>
            <person name="Puazo M."/>
            <person name="Raj R."/>
            <person name="Reid J."/>
            <person name="Rouhana J."/>
            <person name="Saada N."/>
            <person name="Shang Y."/>
            <person name="Simmons D."/>
            <person name="Thornton R."/>
            <person name="Warren J."/>
            <person name="Weissenberger G."/>
            <person name="Zhang J."/>
            <person name="Zhang L."/>
            <person name="Zhou C."/>
            <person name="Zhu D."/>
            <person name="Muzny D."/>
            <person name="Worley K."/>
            <person name="Gibbs R."/>
        </authorList>
    </citation>
    <scope>NUCLEOTIDE SEQUENCE [LARGE SCALE GENOMIC DNA]</scope>
    <source>
        <strain evidence="3 4">DSM 16047</strain>
    </source>
</reference>
<feature type="signal peptide" evidence="1">
    <location>
        <begin position="1"/>
        <end position="26"/>
    </location>
</feature>
<evidence type="ECO:0000313" key="4">
    <source>
        <dbReference type="Proteomes" id="UP000005583"/>
    </source>
</evidence>
<dbReference type="EMBL" id="ACGU01000087">
    <property type="protein sequence ID" value="EEJ71390.1"/>
    <property type="molecule type" value="Genomic_DNA"/>
</dbReference>
<feature type="domain" description="SCP" evidence="2">
    <location>
        <begin position="83"/>
        <end position="212"/>
    </location>
</feature>
<dbReference type="InterPro" id="IPR035940">
    <property type="entry name" value="CAP_sf"/>
</dbReference>
<dbReference type="HOGENOM" id="CLU_044975_0_0_9"/>
<keyword evidence="4" id="KW-1185">Reference proteome</keyword>
<dbReference type="InterPro" id="IPR014044">
    <property type="entry name" value="CAP_dom"/>
</dbReference>
<dbReference type="Gene3D" id="3.40.33.10">
    <property type="entry name" value="CAP"/>
    <property type="match status" value="1"/>
</dbReference>
<evidence type="ECO:0000259" key="2">
    <source>
        <dbReference type="Pfam" id="PF00188"/>
    </source>
</evidence>
<dbReference type="Pfam" id="PF00188">
    <property type="entry name" value="CAP"/>
    <property type="match status" value="1"/>
</dbReference>